<organism evidence="13 14">
    <name type="scientific">Bradyrhizobium macuxiense</name>
    <dbReference type="NCBI Taxonomy" id="1755647"/>
    <lineage>
        <taxon>Bacteria</taxon>
        <taxon>Pseudomonadati</taxon>
        <taxon>Pseudomonadota</taxon>
        <taxon>Alphaproteobacteria</taxon>
        <taxon>Hyphomicrobiales</taxon>
        <taxon>Nitrobacteraceae</taxon>
        <taxon>Bradyrhizobium</taxon>
    </lineage>
</organism>
<evidence type="ECO:0000313" key="14">
    <source>
        <dbReference type="Proteomes" id="UP000057737"/>
    </source>
</evidence>
<evidence type="ECO:0000256" key="11">
    <source>
        <dbReference type="SAM" id="SignalP"/>
    </source>
</evidence>
<dbReference type="PROSITE" id="PS01047">
    <property type="entry name" value="HMA_1"/>
    <property type="match status" value="1"/>
</dbReference>
<evidence type="ECO:0000313" key="13">
    <source>
        <dbReference type="EMBL" id="KWV56628.1"/>
    </source>
</evidence>
<accession>A0A109JWZ5</accession>
<evidence type="ECO:0000256" key="9">
    <source>
        <dbReference type="ARBA" id="ARBA00045344"/>
    </source>
</evidence>
<keyword evidence="7 10" id="KW-0574">Periplasm</keyword>
<dbReference type="InterPro" id="IPR017969">
    <property type="entry name" value="Heavy-metal-associated_CS"/>
</dbReference>
<protein>
    <recommendedName>
        <fullName evidence="10">Periplasmic mercury ion-binding protein</fullName>
    </recommendedName>
</protein>
<comment type="similarity">
    <text evidence="2">Belongs to the MerP family.</text>
</comment>
<dbReference type="EMBL" id="LNCU01000048">
    <property type="protein sequence ID" value="KWV56628.1"/>
    <property type="molecule type" value="Genomic_DNA"/>
</dbReference>
<dbReference type="SUPFAM" id="SSF55008">
    <property type="entry name" value="HMA, heavy metal-associated domain"/>
    <property type="match status" value="1"/>
</dbReference>
<dbReference type="GO" id="GO:0042597">
    <property type="term" value="C:periplasmic space"/>
    <property type="evidence" value="ECO:0007669"/>
    <property type="project" value="UniProtKB-SubCell"/>
</dbReference>
<dbReference type="PRINTS" id="PR00946">
    <property type="entry name" value="HGSCAVENGER"/>
</dbReference>
<keyword evidence="14" id="KW-1185">Reference proteome</keyword>
<dbReference type="Gene3D" id="3.30.70.100">
    <property type="match status" value="1"/>
</dbReference>
<evidence type="ECO:0000256" key="2">
    <source>
        <dbReference type="ARBA" id="ARBA00005938"/>
    </source>
</evidence>
<dbReference type="InterPro" id="IPR036163">
    <property type="entry name" value="HMA_dom_sf"/>
</dbReference>
<evidence type="ECO:0000256" key="10">
    <source>
        <dbReference type="RuleBase" id="RU361212"/>
    </source>
</evidence>
<dbReference type="InterPro" id="IPR001802">
    <property type="entry name" value="MerP/CopZ"/>
</dbReference>
<comment type="subunit">
    <text evidence="3">Monomer.</text>
</comment>
<dbReference type="GO" id="GO:0015097">
    <property type="term" value="F:mercury ion transmembrane transporter activity"/>
    <property type="evidence" value="ECO:0007669"/>
    <property type="project" value="UniProtKB-UniRule"/>
</dbReference>
<dbReference type="AlphaFoldDB" id="A0A109JWZ5"/>
<feature type="signal peptide" evidence="11">
    <location>
        <begin position="1"/>
        <end position="22"/>
    </location>
</feature>
<dbReference type="GO" id="GO:0045340">
    <property type="term" value="F:mercury ion binding"/>
    <property type="evidence" value="ECO:0007669"/>
    <property type="project" value="UniProtKB-UniRule"/>
</dbReference>
<comment type="function">
    <text evidence="9 10">Involved in mercury resistance. Acts as a mercury scavenger that specifically binds to a mercuric ion in the periplasm and probably passes it to the cytoplasmic mercuric reductase MerA via the mercuric transport protein MerT.</text>
</comment>
<proteinExistence type="inferred from homology"/>
<name>A0A109JWZ5_9BRAD</name>
<evidence type="ECO:0000256" key="4">
    <source>
        <dbReference type="ARBA" id="ARBA00022466"/>
    </source>
</evidence>
<keyword evidence="4 10" id="KW-0475">Mercuric resistance</keyword>
<evidence type="ECO:0000256" key="1">
    <source>
        <dbReference type="ARBA" id="ARBA00004418"/>
    </source>
</evidence>
<dbReference type="RefSeq" id="WP_066506532.1">
    <property type="nucleotide sequence ID" value="NZ_LNCU01000048.1"/>
</dbReference>
<evidence type="ECO:0000256" key="6">
    <source>
        <dbReference type="ARBA" id="ARBA00022729"/>
    </source>
</evidence>
<evidence type="ECO:0000256" key="7">
    <source>
        <dbReference type="ARBA" id="ARBA00022764"/>
    </source>
</evidence>
<feature type="domain" description="HMA" evidence="12">
    <location>
        <begin position="25"/>
        <end position="91"/>
    </location>
</feature>
<dbReference type="FunFam" id="3.30.70.100:FF:000001">
    <property type="entry name" value="ATPase copper transporting beta"/>
    <property type="match status" value="1"/>
</dbReference>
<dbReference type="OrthoDB" id="7205933at2"/>
<dbReference type="Pfam" id="PF00403">
    <property type="entry name" value="HMA"/>
    <property type="match status" value="1"/>
</dbReference>
<comment type="caution">
    <text evidence="13">The sequence shown here is derived from an EMBL/GenBank/DDBJ whole genome shotgun (WGS) entry which is preliminary data.</text>
</comment>
<dbReference type="Proteomes" id="UP000057737">
    <property type="component" value="Unassembled WGS sequence"/>
</dbReference>
<evidence type="ECO:0000259" key="12">
    <source>
        <dbReference type="PROSITE" id="PS50846"/>
    </source>
</evidence>
<keyword evidence="6 11" id="KW-0732">Signal</keyword>
<dbReference type="NCBIfam" id="TIGR02052">
    <property type="entry name" value="MerP"/>
    <property type="match status" value="1"/>
</dbReference>
<reference evidence="13 14" key="1">
    <citation type="submission" date="2015-11" db="EMBL/GenBank/DDBJ databases">
        <title>Draft Genome Sequence of the Strain BR 10303 (Bradyrhizobium sp.) isolated from nodules of Centrolobium paraense.</title>
        <authorList>
            <person name="Zelli J.E."/>
            <person name="Simoes-Araujo J.L."/>
            <person name="Barauna A.C."/>
            <person name="Silva K."/>
        </authorList>
    </citation>
    <scope>NUCLEOTIDE SEQUENCE [LARGE SCALE GENOMIC DNA]</scope>
    <source>
        <strain evidence="13 14">BR 10303</strain>
    </source>
</reference>
<evidence type="ECO:0000256" key="5">
    <source>
        <dbReference type="ARBA" id="ARBA00022723"/>
    </source>
</evidence>
<dbReference type="CDD" id="cd00371">
    <property type="entry name" value="HMA"/>
    <property type="match status" value="1"/>
</dbReference>
<sequence>MSKLTASSAILLSVLASSSAFAAEKTVTLAVRNMDCAACPHTVKASLQAVPGVTQVAVSFREKTAVVSYDDGKADLKALTSATTNAGYPSAPKS</sequence>
<evidence type="ECO:0000256" key="3">
    <source>
        <dbReference type="ARBA" id="ARBA00011245"/>
    </source>
</evidence>
<comment type="subcellular location">
    <subcellularLocation>
        <location evidence="1 10">Periplasm</location>
    </subcellularLocation>
</comment>
<dbReference type="InterPro" id="IPR006121">
    <property type="entry name" value="HMA_dom"/>
</dbReference>
<dbReference type="PROSITE" id="PS50846">
    <property type="entry name" value="HMA_2"/>
    <property type="match status" value="1"/>
</dbReference>
<feature type="chain" id="PRO_5007137269" description="Periplasmic mercury ion-binding protein" evidence="11">
    <location>
        <begin position="23"/>
        <end position="94"/>
    </location>
</feature>
<keyword evidence="8 10" id="KW-0476">Mercury</keyword>
<keyword evidence="5 10" id="KW-0479">Metal-binding</keyword>
<evidence type="ECO:0000256" key="8">
    <source>
        <dbReference type="ARBA" id="ARBA00022914"/>
    </source>
</evidence>
<dbReference type="InterPro" id="IPR011795">
    <property type="entry name" value="MerP"/>
</dbReference>
<gene>
    <name evidence="10" type="primary">merP</name>
    <name evidence="13" type="ORF">AS156_04130</name>
</gene>